<dbReference type="VEuPathDB" id="FungiDB:P174DRAFT_495513"/>
<accession>A0A2I1C0Q1</accession>
<evidence type="ECO:0000256" key="1">
    <source>
        <dbReference type="SAM" id="MobiDB-lite"/>
    </source>
</evidence>
<evidence type="ECO:0000313" key="3">
    <source>
        <dbReference type="Proteomes" id="UP000234474"/>
    </source>
</evidence>
<dbReference type="OMA" id="FICEDSC"/>
<dbReference type="EMBL" id="MSZS01000007">
    <property type="protein sequence ID" value="PKX91175.1"/>
    <property type="molecule type" value="Genomic_DNA"/>
</dbReference>
<dbReference type="GeneID" id="36538204"/>
<protein>
    <submittedName>
        <fullName evidence="2">Uncharacterized protein</fullName>
    </submittedName>
</protein>
<organism evidence="2 3">
    <name type="scientific">Aspergillus novofumigatus (strain IBT 16806)</name>
    <dbReference type="NCBI Taxonomy" id="1392255"/>
    <lineage>
        <taxon>Eukaryota</taxon>
        <taxon>Fungi</taxon>
        <taxon>Dikarya</taxon>
        <taxon>Ascomycota</taxon>
        <taxon>Pezizomycotina</taxon>
        <taxon>Eurotiomycetes</taxon>
        <taxon>Eurotiomycetidae</taxon>
        <taxon>Eurotiales</taxon>
        <taxon>Aspergillaceae</taxon>
        <taxon>Aspergillus</taxon>
        <taxon>Aspergillus subgen. Fumigati</taxon>
    </lineage>
</organism>
<proteinExistence type="predicted"/>
<comment type="caution">
    <text evidence="2">The sequence shown here is derived from an EMBL/GenBank/DDBJ whole genome shotgun (WGS) entry which is preliminary data.</text>
</comment>
<dbReference type="RefSeq" id="XP_024679770.1">
    <property type="nucleotide sequence ID" value="XM_024830867.1"/>
</dbReference>
<sequence length="518" mass="57585">MDQAQDSDTLSMTDETYCYSGQDSRKFCCPGDVDLPSCQWRGMPKHSRNCSPGCKDGEVEVGTLGYPYCQTKHQSACCTVTPSTAPYGECKWVGSAGLYSSSSGHKNCPSDYPTFVFASSNGASGEQTCTQGAKSFCCKGESLISRYMQDPGAPPDFHSYSWSPEEDQALVERTKLNLYDFELFNTYNARTMVSNVQALIDLYDHTGPPVTYGDHFLMAEMNAAINQSGGGIDRYAYVSDLMANPRTADEALNCMVTAVDDLCTIQEAEGNAPAKRGTPAAESDNADLEERHINIVDISTDSKVNGQPTMRTILRGTRNGDLTLHYARWEHFNDRNGDGSREGPLLEIAYWIGSEIGTLGANANEYQETDNDKWVVFHFHYNNDGLLFRPKKGQMYIGCSSITVFHGQTLDNGARGDNRIWNRDDGRDGNPNTENTRSRALQCPRGQRWYIAQAAPRVVRATIITQQNWRNSRVLCMTRDIWGSSIQTDLPRQRQPLRVPYVSVSAVQGRNESQFPHG</sequence>
<dbReference type="AlphaFoldDB" id="A0A2I1C0Q1"/>
<dbReference type="Proteomes" id="UP000234474">
    <property type="component" value="Unassembled WGS sequence"/>
</dbReference>
<feature type="compositionally biased region" description="Basic and acidic residues" evidence="1">
    <location>
        <begin position="415"/>
        <end position="428"/>
    </location>
</feature>
<name>A0A2I1C0Q1_ASPN1</name>
<dbReference type="STRING" id="1392255.A0A2I1C0Q1"/>
<reference evidence="3" key="1">
    <citation type="journal article" date="2018" name="Proc. Natl. Acad. Sci. U.S.A.">
        <title>Linking secondary metabolites to gene clusters through genome sequencing of six diverse Aspergillus species.</title>
        <authorList>
            <person name="Kaerboelling I."/>
            <person name="Vesth T.C."/>
            <person name="Frisvad J.C."/>
            <person name="Nybo J.L."/>
            <person name="Theobald S."/>
            <person name="Kuo A."/>
            <person name="Bowyer P."/>
            <person name="Matsuda Y."/>
            <person name="Mondo S."/>
            <person name="Lyhne E.K."/>
            <person name="Kogle M.E."/>
            <person name="Clum A."/>
            <person name="Lipzen A."/>
            <person name="Salamov A."/>
            <person name="Ngan C.Y."/>
            <person name="Daum C."/>
            <person name="Chiniquy J."/>
            <person name="Barry K."/>
            <person name="LaButti K."/>
            <person name="Haridas S."/>
            <person name="Simmons B.A."/>
            <person name="Magnuson J.K."/>
            <person name="Mortensen U.H."/>
            <person name="Larsen T.O."/>
            <person name="Grigoriev I.V."/>
            <person name="Baker S.E."/>
            <person name="Andersen M.R."/>
        </authorList>
    </citation>
    <scope>NUCLEOTIDE SEQUENCE [LARGE SCALE GENOMIC DNA]</scope>
    <source>
        <strain evidence="3">IBT 16806</strain>
    </source>
</reference>
<dbReference type="OrthoDB" id="3800228at2759"/>
<feature type="region of interest" description="Disordered" evidence="1">
    <location>
        <begin position="415"/>
        <end position="437"/>
    </location>
</feature>
<keyword evidence="3" id="KW-1185">Reference proteome</keyword>
<gene>
    <name evidence="2" type="ORF">P174DRAFT_495513</name>
</gene>
<evidence type="ECO:0000313" key="2">
    <source>
        <dbReference type="EMBL" id="PKX91175.1"/>
    </source>
</evidence>